<dbReference type="Gramene" id="OIT33381">
    <property type="protein sequence ID" value="OIT33381"/>
    <property type="gene ID" value="A4A49_64066"/>
</dbReference>
<dbReference type="AlphaFoldDB" id="A0A314KV57"/>
<dbReference type="PANTHER" id="PTHR34222:SF77">
    <property type="entry name" value="CCHC-TYPE DOMAIN-CONTAINING PROTEIN"/>
    <property type="match status" value="1"/>
</dbReference>
<feature type="non-terminal residue" evidence="3">
    <location>
        <position position="1"/>
    </location>
</feature>
<organism evidence="3 4">
    <name type="scientific">Nicotiana attenuata</name>
    <name type="common">Coyote tobacco</name>
    <dbReference type="NCBI Taxonomy" id="49451"/>
    <lineage>
        <taxon>Eukaryota</taxon>
        <taxon>Viridiplantae</taxon>
        <taxon>Streptophyta</taxon>
        <taxon>Embryophyta</taxon>
        <taxon>Tracheophyta</taxon>
        <taxon>Spermatophyta</taxon>
        <taxon>Magnoliopsida</taxon>
        <taxon>eudicotyledons</taxon>
        <taxon>Gunneridae</taxon>
        <taxon>Pentapetalae</taxon>
        <taxon>asterids</taxon>
        <taxon>lamiids</taxon>
        <taxon>Solanales</taxon>
        <taxon>Solanaceae</taxon>
        <taxon>Nicotianoideae</taxon>
        <taxon>Nicotianeae</taxon>
        <taxon>Nicotiana</taxon>
    </lineage>
</organism>
<feature type="domain" description="CCHC-type" evidence="2">
    <location>
        <begin position="40"/>
        <end position="53"/>
    </location>
</feature>
<reference evidence="3" key="1">
    <citation type="submission" date="2016-11" db="EMBL/GenBank/DDBJ databases">
        <title>The genome of Nicotiana attenuata.</title>
        <authorList>
            <person name="Xu S."/>
            <person name="Brockmoeller T."/>
            <person name="Gaquerel E."/>
            <person name="Navarro A."/>
            <person name="Kuhl H."/>
            <person name="Gase K."/>
            <person name="Ling Z."/>
            <person name="Zhou W."/>
            <person name="Kreitzer C."/>
            <person name="Stanke M."/>
            <person name="Tang H."/>
            <person name="Lyons E."/>
            <person name="Pandey P."/>
            <person name="Pandey S.P."/>
            <person name="Timmermann B."/>
            <person name="Baldwin I.T."/>
        </authorList>
    </citation>
    <scope>NUCLEOTIDE SEQUENCE [LARGE SCALE GENOMIC DNA]</scope>
    <source>
        <strain evidence="3">UT</strain>
    </source>
</reference>
<proteinExistence type="predicted"/>
<protein>
    <recommendedName>
        <fullName evidence="2">CCHC-type domain-containing protein</fullName>
    </recommendedName>
</protein>
<dbReference type="EMBL" id="MJEQ01000891">
    <property type="protein sequence ID" value="OIT33381.1"/>
    <property type="molecule type" value="Genomic_DNA"/>
</dbReference>
<evidence type="ECO:0000256" key="1">
    <source>
        <dbReference type="PROSITE-ProRule" id="PRU00047"/>
    </source>
</evidence>
<dbReference type="GO" id="GO:0003676">
    <property type="term" value="F:nucleic acid binding"/>
    <property type="evidence" value="ECO:0007669"/>
    <property type="project" value="InterPro"/>
</dbReference>
<comment type="caution">
    <text evidence="3">The sequence shown here is derived from an EMBL/GenBank/DDBJ whole genome shotgun (WGS) entry which is preliminary data.</text>
</comment>
<dbReference type="InterPro" id="IPR001878">
    <property type="entry name" value="Znf_CCHC"/>
</dbReference>
<keyword evidence="4" id="KW-1185">Reference proteome</keyword>
<gene>
    <name evidence="3" type="ORF">A4A49_64066</name>
</gene>
<dbReference type="Pfam" id="PF22936">
    <property type="entry name" value="Pol_BBD"/>
    <property type="match status" value="1"/>
</dbReference>
<sequence length="226" mass="24650">IVTQKESQRLLGVVDTNMDPLTMMAGRGQILKPKKFGLICDHCGYKGHLKKNCYKIIGYPADFKSKKKFQGGGARPYVNAASAEAGEGSGNPFHGHVLTEEKYKQLVGLLNKSTIGDCSSNMAGIASLICSASVEEWIVDSGATHHTTHKKEILSNVREMTEHSGVQLPIGNKADIKHTGSTVVLGNKSVDNVLHVPDFKFNLLSVSKLTKQLRCSVNFYPVFCLF</sequence>
<accession>A0A314KV57</accession>
<dbReference type="InterPro" id="IPR054722">
    <property type="entry name" value="PolX-like_BBD"/>
</dbReference>
<dbReference type="STRING" id="49451.A0A314KV57"/>
<name>A0A314KV57_NICAT</name>
<keyword evidence="1" id="KW-0862">Zinc</keyword>
<dbReference type="GO" id="GO:0008270">
    <property type="term" value="F:zinc ion binding"/>
    <property type="evidence" value="ECO:0007669"/>
    <property type="project" value="UniProtKB-KW"/>
</dbReference>
<dbReference type="PANTHER" id="PTHR34222">
    <property type="entry name" value="GAG_PRE-INTEGRS DOMAIN-CONTAINING PROTEIN"/>
    <property type="match status" value="1"/>
</dbReference>
<dbReference type="PROSITE" id="PS50158">
    <property type="entry name" value="ZF_CCHC"/>
    <property type="match status" value="1"/>
</dbReference>
<keyword evidence="1" id="KW-0863">Zinc-finger</keyword>
<dbReference type="Proteomes" id="UP000187609">
    <property type="component" value="Unassembled WGS sequence"/>
</dbReference>
<evidence type="ECO:0000313" key="3">
    <source>
        <dbReference type="EMBL" id="OIT33381.1"/>
    </source>
</evidence>
<evidence type="ECO:0000259" key="2">
    <source>
        <dbReference type="PROSITE" id="PS50158"/>
    </source>
</evidence>
<keyword evidence="1" id="KW-0479">Metal-binding</keyword>
<evidence type="ECO:0000313" key="4">
    <source>
        <dbReference type="Proteomes" id="UP000187609"/>
    </source>
</evidence>